<evidence type="ECO:0000256" key="1">
    <source>
        <dbReference type="SAM" id="MobiDB-lite"/>
    </source>
</evidence>
<dbReference type="Proteomes" id="UP001176961">
    <property type="component" value="Unassembled WGS sequence"/>
</dbReference>
<feature type="compositionally biased region" description="Acidic residues" evidence="1">
    <location>
        <begin position="572"/>
        <end position="585"/>
    </location>
</feature>
<feature type="compositionally biased region" description="Polar residues" evidence="1">
    <location>
        <begin position="101"/>
        <end position="123"/>
    </location>
</feature>
<name>A0AA36HDU6_CYLNA</name>
<feature type="region of interest" description="Disordered" evidence="1">
    <location>
        <begin position="1"/>
        <end position="25"/>
    </location>
</feature>
<accession>A0AA36HDU6</accession>
<feature type="compositionally biased region" description="Basic residues" evidence="1">
    <location>
        <begin position="505"/>
        <end position="524"/>
    </location>
</feature>
<dbReference type="EMBL" id="CATQJL010000326">
    <property type="protein sequence ID" value="CAJ0608964.1"/>
    <property type="molecule type" value="Genomic_DNA"/>
</dbReference>
<feature type="compositionally biased region" description="Polar residues" evidence="1">
    <location>
        <begin position="543"/>
        <end position="552"/>
    </location>
</feature>
<feature type="compositionally biased region" description="Polar residues" evidence="1">
    <location>
        <begin position="1"/>
        <end position="13"/>
    </location>
</feature>
<feature type="region of interest" description="Disordered" evidence="1">
    <location>
        <begin position="570"/>
        <end position="600"/>
    </location>
</feature>
<dbReference type="AlphaFoldDB" id="A0AA36HDU6"/>
<reference evidence="2" key="1">
    <citation type="submission" date="2023-07" db="EMBL/GenBank/DDBJ databases">
        <authorList>
            <consortium name="CYATHOMIX"/>
        </authorList>
    </citation>
    <scope>NUCLEOTIDE SEQUENCE</scope>
    <source>
        <strain evidence="2">N/A</strain>
    </source>
</reference>
<feature type="region of interest" description="Disordered" evidence="1">
    <location>
        <begin position="186"/>
        <end position="227"/>
    </location>
</feature>
<feature type="region of interest" description="Disordered" evidence="1">
    <location>
        <begin position="481"/>
        <end position="556"/>
    </location>
</feature>
<evidence type="ECO:0000313" key="2">
    <source>
        <dbReference type="EMBL" id="CAJ0608964.1"/>
    </source>
</evidence>
<evidence type="ECO:0000313" key="3">
    <source>
        <dbReference type="Proteomes" id="UP001176961"/>
    </source>
</evidence>
<organism evidence="2 3">
    <name type="scientific">Cylicocyclus nassatus</name>
    <name type="common">Nematode worm</name>
    <dbReference type="NCBI Taxonomy" id="53992"/>
    <lineage>
        <taxon>Eukaryota</taxon>
        <taxon>Metazoa</taxon>
        <taxon>Ecdysozoa</taxon>
        <taxon>Nematoda</taxon>
        <taxon>Chromadorea</taxon>
        <taxon>Rhabditida</taxon>
        <taxon>Rhabditina</taxon>
        <taxon>Rhabditomorpha</taxon>
        <taxon>Strongyloidea</taxon>
        <taxon>Strongylidae</taxon>
        <taxon>Cylicocyclus</taxon>
    </lineage>
</organism>
<feature type="compositionally biased region" description="Basic and acidic residues" evidence="1">
    <location>
        <begin position="200"/>
        <end position="210"/>
    </location>
</feature>
<gene>
    <name evidence="2" type="ORF">CYNAS_LOCUS20947</name>
</gene>
<comment type="caution">
    <text evidence="2">The sequence shown here is derived from an EMBL/GenBank/DDBJ whole genome shotgun (WGS) entry which is preliminary data.</text>
</comment>
<feature type="compositionally biased region" description="Basic residues" evidence="1">
    <location>
        <begin position="211"/>
        <end position="224"/>
    </location>
</feature>
<proteinExistence type="predicted"/>
<feature type="region of interest" description="Disordered" evidence="1">
    <location>
        <begin position="665"/>
        <end position="694"/>
    </location>
</feature>
<feature type="compositionally biased region" description="Low complexity" evidence="1">
    <location>
        <begin position="139"/>
        <end position="151"/>
    </location>
</feature>
<feature type="compositionally biased region" description="Polar residues" evidence="1">
    <location>
        <begin position="482"/>
        <end position="493"/>
    </location>
</feature>
<keyword evidence="3" id="KW-1185">Reference proteome</keyword>
<protein>
    <submittedName>
        <fullName evidence="2">Uncharacterized protein</fullName>
    </submittedName>
</protein>
<feature type="region of interest" description="Disordered" evidence="1">
    <location>
        <begin position="94"/>
        <end position="159"/>
    </location>
</feature>
<sequence length="713" mass="78888">MRSKSFSSNSPEGNTEGIVKEARTGAETATSFNNLLSEYVQSTSVQPQVCASNVGDGSILLKATISPFPPLTSLVTEEDWLKIVQKVKNIMHMRSRADDSMPQNSVTEGSSKTPPSDSGTNNLVDPIKESPPASPERWSFSPTDASSPSSSRCEAKNATGRRPLKVRFHRLADDEYEVVENATATCSETSESTSRLSQRRISEANESTDRKVHKKTKKTKKRRVSHESSNVAYMIDESHLVENRNPSSGSSSFVNGNGSELATNGDVHVEDLNCSLSKTEKVENSMNAMATWPSRSVETYGRGDGKVEAFVTHHIWKKKQRRGEPVVKTSYVRRQGTPVSCTVYLRSACKSSCPSAVKHSAVVPRRNFERDRASYSAPPDSSIRLYDRVRATKSASPQRVRQSRYWPVYDDDDKILLSPFMHTRSKDPSGPLVNGLCIVKKEEESSDEPYFQAIMPSVVENREKLQQAPIKVIKTECEDSDYSTFHNSVSSNDIGKGDHEQTARLARRRSSQSRPKKVRPRAGRRTGERVASDEEIPPDARTSDSTSPSNLPVSAEPKVLSSQYAREHLENQDETDDLPLFDDNVDIPSEHLSADTDNSSANDGLCIAEDEPLFNKNEASSVEPKECGDARVSKGGKCEIKIKSEPVAYEEDQSLAVQVYRADDAAREAVNENGDESSPADEQRGVPNQPVDPNTSYRYALRYIALVTEVNTH</sequence>